<dbReference type="Proteomes" id="UP001529423">
    <property type="component" value="Unassembled WGS sequence"/>
</dbReference>
<feature type="signal peptide" evidence="8">
    <location>
        <begin position="1"/>
        <end position="30"/>
    </location>
</feature>
<reference evidence="10 11" key="1">
    <citation type="submission" date="2023-06" db="EMBL/GenBank/DDBJ databases">
        <title>Identification and characterization of horizontal gene transfer across gut microbiota members of farm animals based on homology search.</title>
        <authorList>
            <person name="Schwarzerova J."/>
            <person name="Nykrynova M."/>
            <person name="Jureckova K."/>
            <person name="Cejkova D."/>
            <person name="Rychlik I."/>
        </authorList>
    </citation>
    <scope>NUCLEOTIDE SEQUENCE [LARGE SCALE GENOMIC DNA]</scope>
    <source>
        <strain evidence="10 11">105_WCHN</strain>
    </source>
</reference>
<evidence type="ECO:0000256" key="2">
    <source>
        <dbReference type="ARBA" id="ARBA00022525"/>
    </source>
</evidence>
<feature type="region of interest" description="Disordered" evidence="6">
    <location>
        <begin position="250"/>
        <end position="274"/>
    </location>
</feature>
<keyword evidence="11" id="KW-1185">Reference proteome</keyword>
<dbReference type="PROSITE" id="PS51318">
    <property type="entry name" value="TAT"/>
    <property type="match status" value="1"/>
</dbReference>
<evidence type="ECO:0000313" key="10">
    <source>
        <dbReference type="EMBL" id="MDM8333678.1"/>
    </source>
</evidence>
<feature type="chain" id="PRO_5046509087" evidence="8">
    <location>
        <begin position="31"/>
        <end position="876"/>
    </location>
</feature>
<reference evidence="10 11" key="3">
    <citation type="submission" date="2023-06" db="EMBL/GenBank/DDBJ databases">
        <authorList>
            <person name="Zeman M."/>
            <person name="Kubasova T."/>
            <person name="Jahodarova E."/>
            <person name="Nykrynova M."/>
            <person name="Rychlik I."/>
        </authorList>
    </citation>
    <scope>NUCLEOTIDE SEQUENCE [LARGE SCALE GENOMIC DNA]</scope>
    <source>
        <strain evidence="10 11">105_WCHN</strain>
    </source>
</reference>
<dbReference type="PANTHER" id="PTHR23159">
    <property type="entry name" value="CENTROSOMAL PROTEIN 2"/>
    <property type="match status" value="1"/>
</dbReference>
<feature type="compositionally biased region" description="Polar residues" evidence="6">
    <location>
        <begin position="258"/>
        <end position="274"/>
    </location>
</feature>
<accession>A0ABT7VLR8</accession>
<keyword evidence="5" id="KW-0175">Coiled coil</keyword>
<comment type="caution">
    <text evidence="10">The sequence shown here is derived from an EMBL/GenBank/DDBJ whole genome shotgun (WGS) entry which is preliminary data.</text>
</comment>
<dbReference type="NCBIfam" id="TIGR04320">
    <property type="entry name" value="Surf_Exclu_PgrA"/>
    <property type="match status" value="1"/>
</dbReference>
<dbReference type="InterPro" id="IPR006311">
    <property type="entry name" value="TAT_signal"/>
</dbReference>
<feature type="region of interest" description="Disordered" evidence="6">
    <location>
        <begin position="29"/>
        <end position="50"/>
    </location>
</feature>
<dbReference type="RefSeq" id="WP_289559663.1">
    <property type="nucleotide sequence ID" value="NZ_JAUDEO010000014.1"/>
</dbReference>
<evidence type="ECO:0000259" key="9">
    <source>
        <dbReference type="PROSITE" id="PS50847"/>
    </source>
</evidence>
<dbReference type="Pfam" id="PF00746">
    <property type="entry name" value="Gram_pos_anchor"/>
    <property type="match status" value="1"/>
</dbReference>
<feature type="coiled-coil region" evidence="5">
    <location>
        <begin position="579"/>
        <end position="621"/>
    </location>
</feature>
<keyword evidence="4" id="KW-0572">Peptidoglycan-anchor</keyword>
<dbReference type="NCBIfam" id="TIGR01167">
    <property type="entry name" value="LPXTG_anchor"/>
    <property type="match status" value="1"/>
</dbReference>
<evidence type="ECO:0000256" key="1">
    <source>
        <dbReference type="ARBA" id="ARBA00022512"/>
    </source>
</evidence>
<evidence type="ECO:0000256" key="7">
    <source>
        <dbReference type="SAM" id="Phobius"/>
    </source>
</evidence>
<dbReference type="PANTHER" id="PTHR23159:SF60">
    <property type="entry name" value="SPINDLE ASSEMBLY ABNORMAL PROTEIN 4"/>
    <property type="match status" value="1"/>
</dbReference>
<evidence type="ECO:0000256" key="5">
    <source>
        <dbReference type="SAM" id="Coils"/>
    </source>
</evidence>
<keyword evidence="2" id="KW-0964">Secreted</keyword>
<dbReference type="InterPro" id="IPR027607">
    <property type="entry name" value="Surf_Exclu_SEC10/PgrA"/>
</dbReference>
<reference evidence="11" key="2">
    <citation type="submission" date="2023-06" db="EMBL/GenBank/DDBJ databases">
        <title>Identification and characterization of horizontal gene transfer across gut microbiota members of farm animals based on homology search.</title>
        <authorList>
            <person name="Zeman M."/>
            <person name="Kubasova T."/>
            <person name="Jahodarova E."/>
            <person name="Nykrynova M."/>
            <person name="Rychlik I."/>
        </authorList>
    </citation>
    <scope>NUCLEOTIDE SEQUENCE [LARGE SCALE GENOMIC DNA]</scope>
    <source>
        <strain evidence="11">105_WCHN</strain>
    </source>
</reference>
<gene>
    <name evidence="10" type="ORF">QUW46_03690</name>
</gene>
<feature type="region of interest" description="Disordered" evidence="6">
    <location>
        <begin position="153"/>
        <end position="184"/>
    </location>
</feature>
<feature type="compositionally biased region" description="Low complexity" evidence="6">
    <location>
        <begin position="772"/>
        <end position="786"/>
    </location>
</feature>
<proteinExistence type="predicted"/>
<feature type="region of interest" description="Disordered" evidence="6">
    <location>
        <begin position="73"/>
        <end position="98"/>
    </location>
</feature>
<dbReference type="EMBL" id="JAUDEO010000014">
    <property type="protein sequence ID" value="MDM8333678.1"/>
    <property type="molecule type" value="Genomic_DNA"/>
</dbReference>
<evidence type="ECO:0000256" key="3">
    <source>
        <dbReference type="ARBA" id="ARBA00022729"/>
    </source>
</evidence>
<feature type="transmembrane region" description="Helical" evidence="7">
    <location>
        <begin position="852"/>
        <end position="871"/>
    </location>
</feature>
<keyword evidence="7" id="KW-1133">Transmembrane helix</keyword>
<feature type="compositionally biased region" description="Basic and acidic residues" evidence="6">
    <location>
        <begin position="175"/>
        <end position="184"/>
    </location>
</feature>
<sequence>MTSKRNLLKSAALVGAITATGAVATTTAHADTTPASQPAAQSATSSTTAQDQLNNLKQTQTKEENDLTAQNAAQYQKDQAAVEPQIKSAQSQLANQQASQSAQDQQAIASAQAQYQAEADNAAKQENQTYANTVNTENAQYAGATAGQQAINQQAEDKLAQENQKALADAAENVRTPEQKIQDRQNAKIAYDNQVATTQANESTDVKAAQKAHQATVDDLNNQIQQATTNASQSHDAAVKTATDAVKTAQAQVDTDTKANNDAQSTMNSAKSALDQAKTNLDNAQKANQNAENADFVPKVTITGDPYGNGFDFTMSDDDYDKATNDQRTFTFSKNGRIPEQTMQEIDIWTVNILNQLRQQVGSVPLHVSSESIAAADDAMQQYNQTGKSSFSHNSDIYNNVDHKYNLPNFKSSIMGDDEIGPNYNSNKVQTGKIGVFKESILRMLHGFINDSENLMQGYGHRNHLLGLADNKYGYDWSMENQGTPYFAIGQSYDGNSTHFFVSTNGYKQHDLPLNGSTTSTQDISTLQTAVSQAQTAYNTAKSKADQTAQTLTNDQAALKTANDNLAKTQAGTVEAPEVANLKTQLDQENKNYQAKLNQIKTNYQDQLDQLKKDYDAKINQIDMMPESNTALKTKLDQKLADLKSGDQAKLDKLTQDHDTKLAQLKKDHEAKLNAIQAEITKKLDTFKKQLADQHTKDNQGIVDQITKLQLQLTSEKENLDHKLTNLKHQHEIAYATLAAKLTPKQSESDAVKGNSDHYTTSNGQTVDLKPGSSSSSDNGSTTISSVKFIPHENNGETKSNAVTTTLTATPTANATTPESTISTSAPTTTITYPTREEYKQSQLPQTGNSNSMAVVALGVLSSMFGLGLVAKKKNI</sequence>
<dbReference type="PROSITE" id="PS50847">
    <property type="entry name" value="GRAM_POS_ANCHORING"/>
    <property type="match status" value="1"/>
</dbReference>
<feature type="region of interest" description="Disordered" evidence="6">
    <location>
        <begin position="744"/>
        <end position="801"/>
    </location>
</feature>
<feature type="domain" description="Gram-positive cocci surface proteins LPxTG" evidence="9">
    <location>
        <begin position="844"/>
        <end position="876"/>
    </location>
</feature>
<evidence type="ECO:0000256" key="4">
    <source>
        <dbReference type="ARBA" id="ARBA00023088"/>
    </source>
</evidence>
<evidence type="ECO:0000256" key="8">
    <source>
        <dbReference type="SAM" id="SignalP"/>
    </source>
</evidence>
<feature type="compositionally biased region" description="Low complexity" evidence="6">
    <location>
        <begin position="88"/>
        <end position="98"/>
    </location>
</feature>
<keyword evidence="3 8" id="KW-0732">Signal</keyword>
<feature type="compositionally biased region" description="Polar residues" evidence="6">
    <location>
        <begin position="757"/>
        <end position="766"/>
    </location>
</feature>
<keyword evidence="7" id="KW-0472">Membrane</keyword>
<keyword evidence="7" id="KW-0812">Transmembrane</keyword>
<keyword evidence="1" id="KW-0134">Cell wall</keyword>
<organism evidence="10 11">
    <name type="scientific">Limosilactobacillus panis</name>
    <dbReference type="NCBI Taxonomy" id="47493"/>
    <lineage>
        <taxon>Bacteria</taxon>
        <taxon>Bacillati</taxon>
        <taxon>Bacillota</taxon>
        <taxon>Bacilli</taxon>
        <taxon>Lactobacillales</taxon>
        <taxon>Lactobacillaceae</taxon>
        <taxon>Limosilactobacillus</taxon>
    </lineage>
</organism>
<evidence type="ECO:0000256" key="6">
    <source>
        <dbReference type="SAM" id="MobiDB-lite"/>
    </source>
</evidence>
<dbReference type="InterPro" id="IPR019931">
    <property type="entry name" value="LPXTG_anchor"/>
</dbReference>
<protein>
    <submittedName>
        <fullName evidence="10">SEC10/PgrA surface exclusion domain-containing protein</fullName>
    </submittedName>
</protein>
<evidence type="ECO:0000313" key="11">
    <source>
        <dbReference type="Proteomes" id="UP001529423"/>
    </source>
</evidence>
<name>A0ABT7VLR8_9LACO</name>